<dbReference type="EMBL" id="BARS01031337">
    <property type="protein sequence ID" value="GAG16994.1"/>
    <property type="molecule type" value="Genomic_DNA"/>
</dbReference>
<feature type="non-terminal residue" evidence="2">
    <location>
        <position position="67"/>
    </location>
</feature>
<accession>X0VFI1</accession>
<organism evidence="2">
    <name type="scientific">marine sediment metagenome</name>
    <dbReference type="NCBI Taxonomy" id="412755"/>
    <lineage>
        <taxon>unclassified sequences</taxon>
        <taxon>metagenomes</taxon>
        <taxon>ecological metagenomes</taxon>
    </lineage>
</organism>
<reference evidence="2" key="1">
    <citation type="journal article" date="2014" name="Front. Microbiol.">
        <title>High frequency of phylogenetically diverse reductive dehalogenase-homologous genes in deep subseafloor sedimentary metagenomes.</title>
        <authorList>
            <person name="Kawai M."/>
            <person name="Futagami T."/>
            <person name="Toyoda A."/>
            <person name="Takaki Y."/>
            <person name="Nishi S."/>
            <person name="Hori S."/>
            <person name="Arai W."/>
            <person name="Tsubouchi T."/>
            <person name="Morono Y."/>
            <person name="Uchiyama I."/>
            <person name="Ito T."/>
            <person name="Fujiyama A."/>
            <person name="Inagaki F."/>
            <person name="Takami H."/>
        </authorList>
    </citation>
    <scope>NUCLEOTIDE SEQUENCE</scope>
    <source>
        <strain evidence="2">Expedition CK06-06</strain>
    </source>
</reference>
<comment type="caution">
    <text evidence="2">The sequence shown here is derived from an EMBL/GenBank/DDBJ whole genome shotgun (WGS) entry which is preliminary data.</text>
</comment>
<dbReference type="Pfam" id="PF00814">
    <property type="entry name" value="TsaD"/>
    <property type="match status" value="1"/>
</dbReference>
<proteinExistence type="predicted"/>
<dbReference type="AlphaFoldDB" id="X0VFI1"/>
<feature type="domain" description="Gcp-like" evidence="1">
    <location>
        <begin position="29"/>
        <end position="67"/>
    </location>
</feature>
<dbReference type="SUPFAM" id="SSF53067">
    <property type="entry name" value="Actin-like ATPase domain"/>
    <property type="match status" value="1"/>
</dbReference>
<dbReference type="PANTHER" id="PTHR11735:SF6">
    <property type="entry name" value="TRNA N6-ADENOSINE THREONYLCARBAMOYLTRANSFERASE, MITOCHONDRIAL"/>
    <property type="match status" value="1"/>
</dbReference>
<evidence type="ECO:0000313" key="2">
    <source>
        <dbReference type="EMBL" id="GAG16994.1"/>
    </source>
</evidence>
<protein>
    <recommendedName>
        <fullName evidence="1">Gcp-like domain-containing protein</fullName>
    </recommendedName>
</protein>
<gene>
    <name evidence="2" type="ORF">S01H1_48782</name>
</gene>
<dbReference type="Gene3D" id="3.30.420.40">
    <property type="match status" value="1"/>
</dbReference>
<evidence type="ECO:0000259" key="1">
    <source>
        <dbReference type="Pfam" id="PF00814"/>
    </source>
</evidence>
<dbReference type="PANTHER" id="PTHR11735">
    <property type="entry name" value="TRNA N6-ADENOSINE THREONYLCARBAMOYLTRANSFERASE"/>
    <property type="match status" value="1"/>
</dbReference>
<dbReference type="InterPro" id="IPR043129">
    <property type="entry name" value="ATPase_NBD"/>
</dbReference>
<name>X0VFI1_9ZZZZ</name>
<dbReference type="InterPro" id="IPR000905">
    <property type="entry name" value="Gcp-like_dom"/>
</dbReference>
<sequence>MLAKHLNILGIETSCDETSAAVVADGRRVLSSVVASQDELHGKFGGVVPEIASRAHIERINPVIAQA</sequence>